<reference evidence="2" key="1">
    <citation type="submission" date="2020-01" db="EMBL/GenBank/DDBJ databases">
        <title>Insect and environment-associated Actinomycetes.</title>
        <authorList>
            <person name="Currrie C."/>
            <person name="Chevrette M."/>
            <person name="Carlson C."/>
            <person name="Stubbendieck R."/>
            <person name="Wendt-Pienkowski E."/>
        </authorList>
    </citation>
    <scope>NUCLEOTIDE SEQUENCE</scope>
    <source>
        <strain evidence="2">SID14436</strain>
    </source>
</reference>
<sequence length="158" mass="17432">MTETHDEGAPDADADFTSRLWERMVPMYSLLEGRLDRVLTHRHDIGLGALMALGLLVKSSPAPLSVSGIAGRQGVSVSSASRVLARLEEQGRAVRVAWPCDRRAGRFTATAAGARLWTHARRTLDRELSAEFRALRFDERYAHVAARLCRAEDEPPAP</sequence>
<dbReference type="PANTHER" id="PTHR33164:SF43">
    <property type="entry name" value="HTH-TYPE TRANSCRIPTIONAL REPRESSOR YETL"/>
    <property type="match status" value="1"/>
</dbReference>
<dbReference type="AlphaFoldDB" id="A0A6G3QQL2"/>
<feature type="domain" description="HTH marR-type" evidence="1">
    <location>
        <begin position="17"/>
        <end position="153"/>
    </location>
</feature>
<dbReference type="RefSeq" id="WP_164335957.1">
    <property type="nucleotide sequence ID" value="NZ_JAAGMD010000162.1"/>
</dbReference>
<organism evidence="2">
    <name type="scientific">Streptomyces sp. SID14436</name>
    <dbReference type="NCBI Taxonomy" id="2706070"/>
    <lineage>
        <taxon>Bacteria</taxon>
        <taxon>Bacillati</taxon>
        <taxon>Actinomycetota</taxon>
        <taxon>Actinomycetes</taxon>
        <taxon>Kitasatosporales</taxon>
        <taxon>Streptomycetaceae</taxon>
        <taxon>Streptomyces</taxon>
    </lineage>
</organism>
<dbReference type="InterPro" id="IPR039422">
    <property type="entry name" value="MarR/SlyA-like"/>
</dbReference>
<dbReference type="PROSITE" id="PS50995">
    <property type="entry name" value="HTH_MARR_2"/>
    <property type="match status" value="1"/>
</dbReference>
<protein>
    <submittedName>
        <fullName evidence="2">MarR family transcriptional regulator</fullName>
    </submittedName>
</protein>
<dbReference type="InterPro" id="IPR036390">
    <property type="entry name" value="WH_DNA-bd_sf"/>
</dbReference>
<dbReference type="SMART" id="SM00347">
    <property type="entry name" value="HTH_MARR"/>
    <property type="match status" value="1"/>
</dbReference>
<dbReference type="PANTHER" id="PTHR33164">
    <property type="entry name" value="TRANSCRIPTIONAL REGULATOR, MARR FAMILY"/>
    <property type="match status" value="1"/>
</dbReference>
<dbReference type="Pfam" id="PF12802">
    <property type="entry name" value="MarR_2"/>
    <property type="match status" value="1"/>
</dbReference>
<proteinExistence type="predicted"/>
<dbReference type="GO" id="GO:0003700">
    <property type="term" value="F:DNA-binding transcription factor activity"/>
    <property type="evidence" value="ECO:0007669"/>
    <property type="project" value="InterPro"/>
</dbReference>
<dbReference type="EMBL" id="JAAGMD010000162">
    <property type="protein sequence ID" value="NEA85612.1"/>
    <property type="molecule type" value="Genomic_DNA"/>
</dbReference>
<dbReference type="Gene3D" id="1.10.10.10">
    <property type="entry name" value="Winged helix-like DNA-binding domain superfamily/Winged helix DNA-binding domain"/>
    <property type="match status" value="1"/>
</dbReference>
<dbReference type="InterPro" id="IPR000835">
    <property type="entry name" value="HTH_MarR-typ"/>
</dbReference>
<comment type="caution">
    <text evidence="2">The sequence shown here is derived from an EMBL/GenBank/DDBJ whole genome shotgun (WGS) entry which is preliminary data.</text>
</comment>
<accession>A0A6G3QQL2</accession>
<name>A0A6G3QQL2_9ACTN</name>
<dbReference type="InterPro" id="IPR036388">
    <property type="entry name" value="WH-like_DNA-bd_sf"/>
</dbReference>
<evidence type="ECO:0000259" key="1">
    <source>
        <dbReference type="PROSITE" id="PS50995"/>
    </source>
</evidence>
<dbReference type="GO" id="GO:0006950">
    <property type="term" value="P:response to stress"/>
    <property type="evidence" value="ECO:0007669"/>
    <property type="project" value="TreeGrafter"/>
</dbReference>
<dbReference type="SUPFAM" id="SSF46785">
    <property type="entry name" value="Winged helix' DNA-binding domain"/>
    <property type="match status" value="1"/>
</dbReference>
<evidence type="ECO:0000313" key="2">
    <source>
        <dbReference type="EMBL" id="NEA85612.1"/>
    </source>
</evidence>
<gene>
    <name evidence="2" type="ORF">G3I53_05995</name>
</gene>